<dbReference type="AlphaFoldDB" id="A0A565AKR4"/>
<reference evidence="2" key="1">
    <citation type="submission" date="2019-07" db="EMBL/GenBank/DDBJ databases">
        <authorList>
            <person name="Dittberner H."/>
        </authorList>
    </citation>
    <scope>NUCLEOTIDE SEQUENCE [LARGE SCALE GENOMIC DNA]</scope>
</reference>
<dbReference type="InterPro" id="IPR057939">
    <property type="entry name" value="TRF2_HOY1_PH"/>
</dbReference>
<dbReference type="Pfam" id="PF24818">
    <property type="entry name" value="PH_TRF2_HOY1"/>
    <property type="match status" value="1"/>
</dbReference>
<evidence type="ECO:0000313" key="3">
    <source>
        <dbReference type="Proteomes" id="UP000489600"/>
    </source>
</evidence>
<accession>A0A565AKR4</accession>
<comment type="caution">
    <text evidence="2">The sequence shown here is derived from an EMBL/GenBank/DDBJ whole genome shotgun (WGS) entry which is preliminary data.</text>
</comment>
<dbReference type="PANTHER" id="PTHR33494:SF5">
    <property type="entry name" value="F10A16.6 PROTEIN"/>
    <property type="match status" value="1"/>
</dbReference>
<proteinExistence type="predicted"/>
<gene>
    <name evidence="2" type="ORF">ANE_LOCUS440</name>
</gene>
<dbReference type="PANTHER" id="PTHR33494">
    <property type="entry name" value="OS02G0793800 PROTEIN"/>
    <property type="match status" value="1"/>
</dbReference>
<keyword evidence="3" id="KW-1185">Reference proteome</keyword>
<feature type="domain" description="TRF2/HOY1 PH-like" evidence="1">
    <location>
        <begin position="2"/>
        <end position="131"/>
    </location>
</feature>
<evidence type="ECO:0000259" key="1">
    <source>
        <dbReference type="Pfam" id="PF24818"/>
    </source>
</evidence>
<name>A0A565AKR4_9BRAS</name>
<sequence>MNFPISKITIGQWTRIAVYPDDLKAKFYFAKKKLMWEFLDNVDTETRVAKLKRKIEIQWSHVLSFKPTFHSHDETGILQVELSKRPTFFLETNPQAGRHTQWKQMDQDFTQDQYASKCRRHTLHFAPGVLQKNLEKLLSSDSFWSELIKVNFPSLEDPYFDSGHGNSNKNNISSNLSHYNHHDQALSFNVNNDIHHHYSQGFGHVGVGEVNFNTATQYNANDGRQMSSFVQDNLHNSIANQFHGTQVTQPLSQPINEHYDIGRYISETQFNNSVIQEESQMRNTGELLGSQAFLETQTNSITSQHMSDVSVYPEIGPYLQSILAQEGETHNLEHTHILMVNCRTT</sequence>
<evidence type="ECO:0000313" key="2">
    <source>
        <dbReference type="EMBL" id="VVA89995.1"/>
    </source>
</evidence>
<organism evidence="2 3">
    <name type="scientific">Arabis nemorensis</name>
    <dbReference type="NCBI Taxonomy" id="586526"/>
    <lineage>
        <taxon>Eukaryota</taxon>
        <taxon>Viridiplantae</taxon>
        <taxon>Streptophyta</taxon>
        <taxon>Embryophyta</taxon>
        <taxon>Tracheophyta</taxon>
        <taxon>Spermatophyta</taxon>
        <taxon>Magnoliopsida</taxon>
        <taxon>eudicotyledons</taxon>
        <taxon>Gunneridae</taxon>
        <taxon>Pentapetalae</taxon>
        <taxon>rosids</taxon>
        <taxon>malvids</taxon>
        <taxon>Brassicales</taxon>
        <taxon>Brassicaceae</taxon>
        <taxon>Arabideae</taxon>
        <taxon>Arabis</taxon>
    </lineage>
</organism>
<protein>
    <recommendedName>
        <fullName evidence="1">TRF2/HOY1 PH-like domain-containing protein</fullName>
    </recommendedName>
</protein>
<dbReference type="OrthoDB" id="1086017at2759"/>
<dbReference type="Proteomes" id="UP000489600">
    <property type="component" value="Unassembled WGS sequence"/>
</dbReference>
<dbReference type="EMBL" id="CABITT030000001">
    <property type="protein sequence ID" value="VVA89995.1"/>
    <property type="molecule type" value="Genomic_DNA"/>
</dbReference>